<dbReference type="EMBL" id="SRPW01004520">
    <property type="protein sequence ID" value="KAG5981833.1"/>
    <property type="molecule type" value="Genomic_DNA"/>
</dbReference>
<keyword evidence="3" id="KW-1185">Reference proteome</keyword>
<sequence>LSRVLEAQDDDDTDYLPTKASATKRRLTTAKPKKGEQSLPRGLNRRGSTQDLSTPSRAAPSKTKTTTPRCAVKHKGGFLVEQPRAVDVGVDDENDDSKHVGHGRRRQDGNAAAAVAAAAGMAKHGGDRKPSGQEPVKTKKNTDPIFGIPRHQELCRPLERADQVEYAWSADVAEFAMVCGRAKYALKADRVHHFEHVGDKDKNRNEGKEDGEENDEENDKENNKKHVRQALCTLMKLHTRFGIVEATQRSRAAQDAEKAQFAGCADRATYAADAEEAEYSKLSTYHHHHLAMSSTIRNNIYLPIIGIQLLGTL</sequence>
<reference evidence="2" key="1">
    <citation type="journal article" date="2020" name="bioRxiv">
        <title>Whole genome comparisons of ergot fungi reveals the divergence and evolution of species within the genus Claviceps are the result of varying mechanisms driving genome evolution and host range expansion.</title>
        <authorList>
            <person name="Wyka S.A."/>
            <person name="Mondo S.J."/>
            <person name="Liu M."/>
            <person name="Dettman J."/>
            <person name="Nalam V."/>
            <person name="Broders K.D."/>
        </authorList>
    </citation>
    <scope>NUCLEOTIDE SEQUENCE</scope>
    <source>
        <strain evidence="2">CCC 602</strain>
    </source>
</reference>
<feature type="compositionally biased region" description="Basic and acidic residues" evidence="1">
    <location>
        <begin position="197"/>
        <end position="208"/>
    </location>
</feature>
<protein>
    <submittedName>
        <fullName evidence="2">Uncharacterized protein</fullName>
    </submittedName>
</protein>
<dbReference type="OrthoDB" id="10252009at2759"/>
<evidence type="ECO:0000256" key="1">
    <source>
        <dbReference type="SAM" id="MobiDB-lite"/>
    </source>
</evidence>
<feature type="compositionally biased region" description="Acidic residues" evidence="1">
    <location>
        <begin position="209"/>
        <end position="219"/>
    </location>
</feature>
<feature type="non-terminal residue" evidence="2">
    <location>
        <position position="313"/>
    </location>
</feature>
<name>A0A9P7N2B0_9HYPO</name>
<feature type="region of interest" description="Disordered" evidence="1">
    <location>
        <begin position="87"/>
        <end position="147"/>
    </location>
</feature>
<organism evidence="2 3">
    <name type="scientific">Claviceps pusilla</name>
    <dbReference type="NCBI Taxonomy" id="123648"/>
    <lineage>
        <taxon>Eukaryota</taxon>
        <taxon>Fungi</taxon>
        <taxon>Dikarya</taxon>
        <taxon>Ascomycota</taxon>
        <taxon>Pezizomycotina</taxon>
        <taxon>Sordariomycetes</taxon>
        <taxon>Hypocreomycetidae</taxon>
        <taxon>Hypocreales</taxon>
        <taxon>Clavicipitaceae</taxon>
        <taxon>Claviceps</taxon>
    </lineage>
</organism>
<feature type="region of interest" description="Disordered" evidence="1">
    <location>
        <begin position="197"/>
        <end position="225"/>
    </location>
</feature>
<gene>
    <name evidence="2" type="ORF">E4U43_006534</name>
</gene>
<feature type="compositionally biased region" description="Polar residues" evidence="1">
    <location>
        <begin position="46"/>
        <end position="68"/>
    </location>
</feature>
<feature type="compositionally biased region" description="Basic and acidic residues" evidence="1">
    <location>
        <begin position="124"/>
        <end position="142"/>
    </location>
</feature>
<feature type="region of interest" description="Disordered" evidence="1">
    <location>
        <begin position="1"/>
        <end position="74"/>
    </location>
</feature>
<evidence type="ECO:0000313" key="2">
    <source>
        <dbReference type="EMBL" id="KAG5981833.1"/>
    </source>
</evidence>
<dbReference type="AlphaFoldDB" id="A0A9P7N2B0"/>
<comment type="caution">
    <text evidence="2">The sequence shown here is derived from an EMBL/GenBank/DDBJ whole genome shotgun (WGS) entry which is preliminary data.</text>
</comment>
<proteinExistence type="predicted"/>
<evidence type="ECO:0000313" key="3">
    <source>
        <dbReference type="Proteomes" id="UP000748025"/>
    </source>
</evidence>
<feature type="compositionally biased region" description="Basic residues" evidence="1">
    <location>
        <begin position="22"/>
        <end position="32"/>
    </location>
</feature>
<feature type="non-terminal residue" evidence="2">
    <location>
        <position position="1"/>
    </location>
</feature>
<feature type="compositionally biased region" description="Low complexity" evidence="1">
    <location>
        <begin position="111"/>
        <end position="122"/>
    </location>
</feature>
<dbReference type="Proteomes" id="UP000748025">
    <property type="component" value="Unassembled WGS sequence"/>
</dbReference>
<accession>A0A9P7N2B0</accession>